<name>M5AX52_CAMLA</name>
<dbReference type="InterPro" id="IPR004089">
    <property type="entry name" value="MCPsignal_dom"/>
</dbReference>
<protein>
    <submittedName>
        <fullName evidence="14">MCP-domain signal transduction protein</fullName>
    </submittedName>
</protein>
<dbReference type="SUPFAM" id="SSF58104">
    <property type="entry name" value="Methyl-accepting chemotaxis protein (MCP) signaling domain"/>
    <property type="match status" value="1"/>
</dbReference>
<keyword evidence="10" id="KW-0175">Coiled coil</keyword>
<dbReference type="InterPro" id="IPR029151">
    <property type="entry name" value="Sensor-like_sf"/>
</dbReference>
<dbReference type="Pfam" id="PF02743">
    <property type="entry name" value="dCache_1"/>
    <property type="match status" value="1"/>
</dbReference>
<keyword evidence="4 11" id="KW-0812">Transmembrane</keyword>
<dbReference type="PROSITE" id="PS50885">
    <property type="entry name" value="HAMP"/>
    <property type="match status" value="1"/>
</dbReference>
<evidence type="ECO:0000256" key="2">
    <source>
        <dbReference type="ARBA" id="ARBA00022475"/>
    </source>
</evidence>
<feature type="transmembrane region" description="Helical" evidence="11">
    <location>
        <begin position="295"/>
        <end position="317"/>
    </location>
</feature>
<evidence type="ECO:0000256" key="11">
    <source>
        <dbReference type="SAM" id="Phobius"/>
    </source>
</evidence>
<proteinExistence type="inferred from homology"/>
<dbReference type="PROSITE" id="PS50111">
    <property type="entry name" value="CHEMOTAXIS_TRANSDUC_2"/>
    <property type="match status" value="1"/>
</dbReference>
<evidence type="ECO:0000256" key="8">
    <source>
        <dbReference type="ARBA" id="ARBA00029447"/>
    </source>
</evidence>
<dbReference type="SMART" id="SM00283">
    <property type="entry name" value="MA"/>
    <property type="match status" value="1"/>
</dbReference>
<keyword evidence="3" id="KW-0145">Chemotaxis</keyword>
<accession>M5AX52</accession>
<reference evidence="14" key="1">
    <citation type="submission" date="2012-07" db="EMBL/GenBank/DDBJ databases">
        <title>Molecular structural analysis of major outer membrane protein (MOMP) gene(s) cluster in Campylobacter lari.</title>
        <authorList>
            <person name="Nakajima T."/>
            <person name="Ara W."/>
            <person name="Saito K."/>
            <person name="Moore J.E."/>
            <person name="Millar B.C."/>
            <person name="Matsuda M."/>
        </authorList>
    </citation>
    <scope>NUCLEOTIDE SEQUENCE</scope>
    <source>
        <strain evidence="14">UPTC CF89-12</strain>
    </source>
</reference>
<organism evidence="14">
    <name type="scientific">Campylobacter lari</name>
    <dbReference type="NCBI Taxonomy" id="201"/>
    <lineage>
        <taxon>Bacteria</taxon>
        <taxon>Pseudomonadati</taxon>
        <taxon>Campylobacterota</taxon>
        <taxon>Epsilonproteobacteria</taxon>
        <taxon>Campylobacterales</taxon>
        <taxon>Campylobacteraceae</taxon>
        <taxon>Campylobacter</taxon>
    </lineage>
</organism>
<keyword evidence="5 11" id="KW-1133">Transmembrane helix</keyword>
<comment type="similarity">
    <text evidence="8">Belongs to the methyl-accepting chemotaxis (MCP) protein family.</text>
</comment>
<dbReference type="GO" id="GO:0005886">
    <property type="term" value="C:plasma membrane"/>
    <property type="evidence" value="ECO:0007669"/>
    <property type="project" value="UniProtKB-SubCell"/>
</dbReference>
<dbReference type="AlphaFoldDB" id="M5AX52"/>
<dbReference type="PANTHER" id="PTHR32089:SF112">
    <property type="entry name" value="LYSOZYME-LIKE PROTEIN-RELATED"/>
    <property type="match status" value="1"/>
</dbReference>
<evidence type="ECO:0000313" key="14">
    <source>
        <dbReference type="EMBL" id="BAN13384.1"/>
    </source>
</evidence>
<dbReference type="Pfam" id="PF00015">
    <property type="entry name" value="MCPsignal"/>
    <property type="match status" value="1"/>
</dbReference>
<dbReference type="Gene3D" id="1.10.287.950">
    <property type="entry name" value="Methyl-accepting chemotaxis protein"/>
    <property type="match status" value="1"/>
</dbReference>
<dbReference type="PANTHER" id="PTHR32089">
    <property type="entry name" value="METHYL-ACCEPTING CHEMOTAXIS PROTEIN MCPB"/>
    <property type="match status" value="1"/>
</dbReference>
<keyword evidence="7 9" id="KW-0807">Transducer</keyword>
<dbReference type="GO" id="GO:0006935">
    <property type="term" value="P:chemotaxis"/>
    <property type="evidence" value="ECO:0007669"/>
    <property type="project" value="UniProtKB-KW"/>
</dbReference>
<evidence type="ECO:0000256" key="6">
    <source>
        <dbReference type="ARBA" id="ARBA00023136"/>
    </source>
</evidence>
<keyword evidence="2" id="KW-1003">Cell membrane</keyword>
<evidence type="ECO:0000259" key="13">
    <source>
        <dbReference type="PROSITE" id="PS50885"/>
    </source>
</evidence>
<keyword evidence="6 11" id="KW-0472">Membrane</keyword>
<dbReference type="GO" id="GO:0007165">
    <property type="term" value="P:signal transduction"/>
    <property type="evidence" value="ECO:0007669"/>
    <property type="project" value="UniProtKB-KW"/>
</dbReference>
<dbReference type="InterPro" id="IPR033479">
    <property type="entry name" value="dCache_1"/>
</dbReference>
<sequence length="666" mass="73014">MFKFNSLSNKLTTIACVLIAIILIVVNIISYYESKESTSYYLEEIQKKTMFDVNYMYSSYSNSKRSIIESLAYSLSNIVHNANDREIFSVLDTAKRSGGFDTIHFGLEDSGKDYQIDAKFNLHNDPSKFDPRTRPWYKEAKVAGKLIVTDPYKSIVLNGQMVVTYSIPVYSDKGGGKFIGVVSGVYNLNTFSKDVLALGHSDSSYAGVYDKEGMVIFHEDQEKMLSKTDLSINIANAIKANPDLINPSKEETLFYAKDQEGKTQVVTCNQTLNPKYVVCSVTDESVYTDAANKVLFQQVIIALIAIAIALLLVRFAIIKNLKPIAVITTGLNSFFDFINHKTKDSAMISVNTNDELGAMAKAINENITKTKNALEQDAKAVEQSVDTAKEIESGNLTARITAIPANPQLVELKNVLNEMLNVLEQKVGSNMNEINRVFDSYKALDFTTEVKNAKGGVEVTTNVLGQEIVGMLRQSSEFASLLADESGKLQSAVKNLTDSSSSQASSLEETAAALEEITSSMQNVSHKTSEVIAQSEEIKNVTSIIGDIADQINLLALNAAIEAARAGEHGRGFAVVADEVRNLAERTQKSLGEIEANTNILVQSINEMGESIKEQTTGITQINDAVAQIDHVTQENLKIAKDSAAISDNVNKIANDILEDARKKKF</sequence>
<feature type="domain" description="HAMP" evidence="13">
    <location>
        <begin position="378"/>
        <end position="428"/>
    </location>
</feature>
<dbReference type="Gene3D" id="3.30.450.20">
    <property type="entry name" value="PAS domain"/>
    <property type="match status" value="2"/>
</dbReference>
<evidence type="ECO:0000256" key="4">
    <source>
        <dbReference type="ARBA" id="ARBA00022692"/>
    </source>
</evidence>
<evidence type="ECO:0000256" key="9">
    <source>
        <dbReference type="PROSITE-ProRule" id="PRU00284"/>
    </source>
</evidence>
<feature type="transmembrane region" description="Helical" evidence="11">
    <location>
        <begin position="12"/>
        <end position="32"/>
    </location>
</feature>
<dbReference type="InterPro" id="IPR003660">
    <property type="entry name" value="HAMP_dom"/>
</dbReference>
<dbReference type="CDD" id="cd12913">
    <property type="entry name" value="PDC1_MCP_like"/>
    <property type="match status" value="1"/>
</dbReference>
<evidence type="ECO:0000256" key="5">
    <source>
        <dbReference type="ARBA" id="ARBA00022989"/>
    </source>
</evidence>
<comment type="subcellular location">
    <subcellularLocation>
        <location evidence="1">Cell membrane</location>
        <topology evidence="1">Multi-pass membrane protein</topology>
    </subcellularLocation>
</comment>
<dbReference type="EMBL" id="AB736316">
    <property type="protein sequence ID" value="BAN13384.1"/>
    <property type="molecule type" value="Genomic_DNA"/>
</dbReference>
<evidence type="ECO:0000259" key="12">
    <source>
        <dbReference type="PROSITE" id="PS50111"/>
    </source>
</evidence>
<evidence type="ECO:0000256" key="1">
    <source>
        <dbReference type="ARBA" id="ARBA00004651"/>
    </source>
</evidence>
<dbReference type="SUPFAM" id="SSF103190">
    <property type="entry name" value="Sensory domain-like"/>
    <property type="match status" value="1"/>
</dbReference>
<feature type="domain" description="Methyl-accepting transducer" evidence="12">
    <location>
        <begin position="466"/>
        <end position="666"/>
    </location>
</feature>
<evidence type="ECO:0000256" key="10">
    <source>
        <dbReference type="SAM" id="Coils"/>
    </source>
</evidence>
<evidence type="ECO:0000256" key="3">
    <source>
        <dbReference type="ARBA" id="ARBA00022500"/>
    </source>
</evidence>
<evidence type="ECO:0000256" key="7">
    <source>
        <dbReference type="ARBA" id="ARBA00023224"/>
    </source>
</evidence>
<feature type="coiled-coil region" evidence="10">
    <location>
        <begin position="364"/>
        <end position="391"/>
    </location>
</feature>